<dbReference type="AlphaFoldDB" id="A0A4C1TGQ0"/>
<dbReference type="EMBL" id="BGZK01000056">
    <property type="protein sequence ID" value="GBP13314.1"/>
    <property type="molecule type" value="Genomic_DNA"/>
</dbReference>
<accession>A0A4C1TGQ0</accession>
<evidence type="ECO:0000313" key="2">
    <source>
        <dbReference type="Proteomes" id="UP000299102"/>
    </source>
</evidence>
<evidence type="ECO:0000313" key="1">
    <source>
        <dbReference type="EMBL" id="GBP13314.1"/>
    </source>
</evidence>
<proteinExistence type="predicted"/>
<protein>
    <recommendedName>
        <fullName evidence="3">HTH CENPB-type domain-containing protein</fullName>
    </recommendedName>
</protein>
<dbReference type="OrthoDB" id="8191755at2759"/>
<name>A0A4C1TGQ0_EUMVA</name>
<organism evidence="1 2">
    <name type="scientific">Eumeta variegata</name>
    <name type="common">Bagworm moth</name>
    <name type="synonym">Eumeta japonica</name>
    <dbReference type="NCBI Taxonomy" id="151549"/>
    <lineage>
        <taxon>Eukaryota</taxon>
        <taxon>Metazoa</taxon>
        <taxon>Ecdysozoa</taxon>
        <taxon>Arthropoda</taxon>
        <taxon>Hexapoda</taxon>
        <taxon>Insecta</taxon>
        <taxon>Pterygota</taxon>
        <taxon>Neoptera</taxon>
        <taxon>Endopterygota</taxon>
        <taxon>Lepidoptera</taxon>
        <taxon>Glossata</taxon>
        <taxon>Ditrysia</taxon>
        <taxon>Tineoidea</taxon>
        <taxon>Psychidae</taxon>
        <taxon>Oiketicinae</taxon>
        <taxon>Eumeta</taxon>
    </lineage>
</organism>
<dbReference type="Proteomes" id="UP000299102">
    <property type="component" value="Unassembled WGS sequence"/>
</dbReference>
<sequence>MNYGLTTLQVRKLAYEHAKALKCTYPPKWHETGLAGIDWIHGFWKRNSSLSLRKPENTRAVRCFAFNRIFNFDESGISTVLDTPKDTAKTQKQVGQIVSAERGELVTFGGIISASGNTVPPLFVFHEYIIKTTSWKELLKVVLGL</sequence>
<gene>
    <name evidence="1" type="ORF">EVAR_8231_1</name>
</gene>
<comment type="caution">
    <text evidence="1">The sequence shown here is derived from an EMBL/GenBank/DDBJ whole genome shotgun (WGS) entry which is preliminary data.</text>
</comment>
<evidence type="ECO:0008006" key="3">
    <source>
        <dbReference type="Google" id="ProtNLM"/>
    </source>
</evidence>
<keyword evidence="2" id="KW-1185">Reference proteome</keyword>
<reference evidence="1 2" key="1">
    <citation type="journal article" date="2019" name="Commun. Biol.">
        <title>The bagworm genome reveals a unique fibroin gene that provides high tensile strength.</title>
        <authorList>
            <person name="Kono N."/>
            <person name="Nakamura H."/>
            <person name="Ohtoshi R."/>
            <person name="Tomita M."/>
            <person name="Numata K."/>
            <person name="Arakawa K."/>
        </authorList>
    </citation>
    <scope>NUCLEOTIDE SEQUENCE [LARGE SCALE GENOMIC DNA]</scope>
</reference>
<dbReference type="STRING" id="151549.A0A4C1TGQ0"/>